<name>A0A8S5UTN7_9CAUD</name>
<evidence type="ECO:0000313" key="1">
    <source>
        <dbReference type="EMBL" id="DAF97821.1"/>
    </source>
</evidence>
<proteinExistence type="predicted"/>
<dbReference type="EMBL" id="BK016136">
    <property type="protein sequence ID" value="DAF97821.1"/>
    <property type="molecule type" value="Genomic_DNA"/>
</dbReference>
<reference evidence="1" key="1">
    <citation type="journal article" date="2021" name="Proc. Natl. Acad. Sci. U.S.A.">
        <title>A Catalog of Tens of Thousands of Viruses from Human Metagenomes Reveals Hidden Associations with Chronic Diseases.</title>
        <authorList>
            <person name="Tisza M.J."/>
            <person name="Buck C.B."/>
        </authorList>
    </citation>
    <scope>NUCLEOTIDE SEQUENCE</scope>
    <source>
        <strain evidence="1">CtYA416</strain>
    </source>
</reference>
<protein>
    <submittedName>
        <fullName evidence="1">Uncharacterized protein</fullName>
    </submittedName>
</protein>
<accession>A0A8S5UTN7</accession>
<sequence length="331" mass="38274">MIKSYNIEDELVPVLISAWSNGQIRHIEGRVLPEDAIETPDGLFRLYVKNKEVCIPTSNVIMYSMEVDAATYLVTNLDDMPYDPIVKDATVELYIKDEGRLVHHIGNVFKTSSGTQYTTIAYLFEDTIKYTVIKNDYIHTIEYIQRPSKHKLKVLMNKDLLEGANIDNFYDKVYKRIVIDNYLSFDLFKKIYDYGWYNHASEELTRAINFIFNKPSGGDTDGDIFPDPTTSIYTDFSHEDMPIEINDEDLEEAKITSHEYNEGVKEIENTLEALGELDYSDFREAILDSKGEGTIGILFDSYKEENEEPNTSMEQSIKNFREFVEAQKEDK</sequence>
<organism evidence="1">
    <name type="scientific">Myoviridae sp. ctYA416</name>
    <dbReference type="NCBI Taxonomy" id="2825125"/>
    <lineage>
        <taxon>Viruses</taxon>
        <taxon>Duplodnaviria</taxon>
        <taxon>Heunggongvirae</taxon>
        <taxon>Uroviricota</taxon>
        <taxon>Caudoviricetes</taxon>
    </lineage>
</organism>